<reference evidence="1 2" key="1">
    <citation type="journal article" date="2020" name="Front. Microbiol.">
        <title>Phenotypic and Genetic Characterization of the Cheese Ripening Yeast Geotrichum candidum.</title>
        <authorList>
            <person name="Perkins V."/>
            <person name="Vignola S."/>
            <person name="Lessard M.H."/>
            <person name="Plante P.L."/>
            <person name="Corbeil J."/>
            <person name="Dugat-Bony E."/>
            <person name="Frenette M."/>
            <person name="Labrie S."/>
        </authorList>
    </citation>
    <scope>NUCLEOTIDE SEQUENCE [LARGE SCALE GENOMIC DNA]</scope>
    <source>
        <strain evidence="1 2">LMA-1147</strain>
    </source>
</reference>
<gene>
    <name evidence="1" type="ORF">D0Z00_001474</name>
</gene>
<organism evidence="1 2">
    <name type="scientific">Geotrichum galactomycetum</name>
    <dbReference type="NCBI Taxonomy" id="27317"/>
    <lineage>
        <taxon>Eukaryota</taxon>
        <taxon>Fungi</taxon>
        <taxon>Dikarya</taxon>
        <taxon>Ascomycota</taxon>
        <taxon>Saccharomycotina</taxon>
        <taxon>Dipodascomycetes</taxon>
        <taxon>Dipodascales</taxon>
        <taxon>Dipodascaceae</taxon>
        <taxon>Geotrichum</taxon>
    </lineage>
</organism>
<name>A0ACB6V743_9ASCO</name>
<accession>A0ACB6V743</accession>
<evidence type="ECO:0000313" key="1">
    <source>
        <dbReference type="EMBL" id="KAF5099994.1"/>
    </source>
</evidence>
<comment type="caution">
    <text evidence="1">The sequence shown here is derived from an EMBL/GenBank/DDBJ whole genome shotgun (WGS) entry which is preliminary data.</text>
</comment>
<dbReference type="EMBL" id="QVQA01000027">
    <property type="protein sequence ID" value="KAF5099994.1"/>
    <property type="molecule type" value="Genomic_DNA"/>
</dbReference>
<protein>
    <submittedName>
        <fullName evidence="1">Uncharacterized protein</fullName>
    </submittedName>
</protein>
<evidence type="ECO:0000313" key="2">
    <source>
        <dbReference type="Proteomes" id="UP000744676"/>
    </source>
</evidence>
<keyword evidence="2" id="KW-1185">Reference proteome</keyword>
<proteinExistence type="predicted"/>
<dbReference type="Proteomes" id="UP000744676">
    <property type="component" value="Unassembled WGS sequence"/>
</dbReference>
<sequence length="359" mass="39346">MAPPPRKPRQPGPHHGTDAASEGSSSNSSDNEAYSRSDQDFDDDVIEEELNNPDNISSLVPDLPDAAAKKSKWDRPRQKMLTSNSWRYGDEAGGEEEDERLMDEVQLEQLGFERGQRQIEQEELALARNVKFDPREIDLNKPFQSAVGPMSNNKSKKKRNRHSDGKDEVYSGDQDADLSEFLVADEADPAAGATMTAATTAVVKPTKGNIHKLEDKTEFYKLQQEIEKSKAAKEIERKFGASSNKLSGNKNSSSGKKKNAMMADEQNIDDFLSSIDGLSVSNKSKTTAVDADELDELLAAATSGNTTTNPAFSTTTAQTTRKGEPSGEKISLFAGSQVQKQPAQKAVQYNEAWLDNLLN</sequence>